<gene>
    <name evidence="2" type="ORF">CEUSTIGMA_g6286.t1</name>
</gene>
<feature type="compositionally biased region" description="Basic residues" evidence="1">
    <location>
        <begin position="212"/>
        <end position="224"/>
    </location>
</feature>
<feature type="region of interest" description="Disordered" evidence="1">
    <location>
        <begin position="208"/>
        <end position="275"/>
    </location>
</feature>
<protein>
    <submittedName>
        <fullName evidence="2">Uncharacterized protein</fullName>
    </submittedName>
</protein>
<evidence type="ECO:0000313" key="2">
    <source>
        <dbReference type="EMBL" id="GAX78848.1"/>
    </source>
</evidence>
<evidence type="ECO:0000256" key="1">
    <source>
        <dbReference type="SAM" id="MobiDB-lite"/>
    </source>
</evidence>
<proteinExistence type="predicted"/>
<accession>A0A250X6Y7</accession>
<organism evidence="2 3">
    <name type="scientific">Chlamydomonas eustigma</name>
    <dbReference type="NCBI Taxonomy" id="1157962"/>
    <lineage>
        <taxon>Eukaryota</taxon>
        <taxon>Viridiplantae</taxon>
        <taxon>Chlorophyta</taxon>
        <taxon>core chlorophytes</taxon>
        <taxon>Chlorophyceae</taxon>
        <taxon>CS clade</taxon>
        <taxon>Chlamydomonadales</taxon>
        <taxon>Chlamydomonadaceae</taxon>
        <taxon>Chlamydomonas</taxon>
    </lineage>
</organism>
<feature type="region of interest" description="Disordered" evidence="1">
    <location>
        <begin position="31"/>
        <end position="52"/>
    </location>
</feature>
<sequence length="335" mass="35910">MHPFQQDESSWSPLGYSMDYSNSQELIRSMEELLSSESISAGPPPSSKVSEHTFGAQVARPQMHQVINSQPMSQPLQKSQNSSVPQSLARLNDGSTIYVNAENAAQLGLTGWAGHRVIALPGEMVNPVTLFVNLDSGEASAVPTSGNPLYHIPQSNMQANSADSILQTNVGSWTQLQSNPLSGAQLNGLLPTVPLSVDRSPLLDMQQAYGRGRGRGGRGRHHGRANPATFTPVRSNMGNPSSLRAAPPSWAGADWDPLRNVQSWDGQRGGTGVFLPGGKNASFAIPSRENVGLPIKPEPQLLESANPLQDRLSPSDPPTLPPQLLSSDVQPWRGR</sequence>
<feature type="compositionally biased region" description="Polar residues" evidence="1">
    <location>
        <begin position="228"/>
        <end position="242"/>
    </location>
</feature>
<comment type="caution">
    <text evidence="2">The sequence shown here is derived from an EMBL/GenBank/DDBJ whole genome shotgun (WGS) entry which is preliminary data.</text>
</comment>
<dbReference type="EMBL" id="BEGY01000036">
    <property type="protein sequence ID" value="GAX78848.1"/>
    <property type="molecule type" value="Genomic_DNA"/>
</dbReference>
<dbReference type="Proteomes" id="UP000232323">
    <property type="component" value="Unassembled WGS sequence"/>
</dbReference>
<evidence type="ECO:0000313" key="3">
    <source>
        <dbReference type="Proteomes" id="UP000232323"/>
    </source>
</evidence>
<keyword evidence="3" id="KW-1185">Reference proteome</keyword>
<name>A0A250X6Y7_9CHLO</name>
<feature type="region of interest" description="Disordered" evidence="1">
    <location>
        <begin position="290"/>
        <end position="335"/>
    </location>
</feature>
<reference evidence="2 3" key="1">
    <citation type="submission" date="2017-08" db="EMBL/GenBank/DDBJ databases">
        <title>Acidophilic green algal genome provides insights into adaptation to an acidic environment.</title>
        <authorList>
            <person name="Hirooka S."/>
            <person name="Hirose Y."/>
            <person name="Kanesaki Y."/>
            <person name="Higuchi S."/>
            <person name="Fujiwara T."/>
            <person name="Onuma R."/>
            <person name="Era A."/>
            <person name="Ohbayashi R."/>
            <person name="Uzuka A."/>
            <person name="Nozaki H."/>
            <person name="Yoshikawa H."/>
            <person name="Miyagishima S.Y."/>
        </authorList>
    </citation>
    <scope>NUCLEOTIDE SEQUENCE [LARGE SCALE GENOMIC DNA]</scope>
    <source>
        <strain evidence="2 3">NIES-2499</strain>
    </source>
</reference>
<dbReference type="AlphaFoldDB" id="A0A250X6Y7"/>